<feature type="compositionally biased region" description="Low complexity" evidence="4">
    <location>
        <begin position="258"/>
        <end position="269"/>
    </location>
</feature>
<dbReference type="SUPFAM" id="SSF52540">
    <property type="entry name" value="P-loop containing nucleoside triphosphate hydrolases"/>
    <property type="match status" value="1"/>
</dbReference>
<dbReference type="InterPro" id="IPR011025">
    <property type="entry name" value="GproteinA_insert"/>
</dbReference>
<dbReference type="InterPro" id="IPR027417">
    <property type="entry name" value="P-loop_NTPase"/>
</dbReference>
<dbReference type="SUPFAM" id="SSF47895">
    <property type="entry name" value="Transducin (alpha subunit), insertion domain"/>
    <property type="match status" value="1"/>
</dbReference>
<dbReference type="PROSITE" id="PS51882">
    <property type="entry name" value="G_ALPHA"/>
    <property type="match status" value="1"/>
</dbReference>
<accession>A0ABP0UQS0</accession>
<dbReference type="InterPro" id="IPR001019">
    <property type="entry name" value="Gprotein_alpha_su"/>
</dbReference>
<sequence length="1046" mass="116223">MDKDGRRNQSGAGFKFNSISCRSPPSPEPLSPWDAFKKRSKSTTSFPSETEADKSGSNSFGRDPSFSEHDRAFLPSLFGSQDEPPEPDPSKVVAKLKEAALASSWKELPMEELLRSMGVAIPLTSSSLESSFALEVWGQATSNSTELVPQRKVPRLLGSKGLGFEIQRVLAPAPPHGGTGSVCYEFPSNPASTRSTATPHSGVPHLSPVISSSLIKATSSENLSETLAEPEKKVNPTSQATNAIPHAPTNKSQKSLRSSSVEQPNSQSSRNSACSALLMENSPPPDTQLSSLRANGDITVCFSNSTGSSYSGSRATNVSDDSRFTSRMSGVSTEIEESPPGTQFPLPHTFPKPKHSEHVQLGGPEERKKLFLHAFSKNKKGCSFCGKGLRMQEKEACIVCNVKFCRNCIINAMGSMPEGRKCIGCIGRPPHDSKRSLIGKSSKLLNNLLSNLEVQQIMKAEKECPINQPQPEQVWVNGACLSAEEMLTLRGCSKPPKPGKYWYDSVTGFWGKDGCRPDRRISPTLKLGGPLMEKASKGNTQVYMNSRELGKIELTVLKMAGVHCLPGTHLWVAEDGSYREEGQTRSKGSLWAHTAVKMLYPFLSLPAPVSSSTGSGEDANDIFSAYPDVVEESQVQKLLLLGYEGSGRSTIFKQAKLLYKHGFTLDERRNLKMLVRSNILQYICILLEARERFEEECEAEIQLRNQIASISLGKLTSNGESEEPVSHRTENVYHMEAKWKEEGDYILEIMATGTLESHFPRGTWMEQFSPIVKDLCNHTAMKATLKRQAEIPDLSHFAGYFLDKVMEILDEDYQPSEDDILRVEGFTQGSGLMDIEFCLEDNVPLSQSCWQDARSPIGRYHLIRVGEKGKSDQQKWLEMFEDVDAVVFCVAISDYDMIGIDGEGVLCNKIILARDLFQSILKHSCFQNTPFVLFLTKHDLFVEKFNKGSPLTACDWFSDYRPVQASQQKARNQAHVAYQYIVHKFKNIYSKVNSCNRKLFTFQLNALDKTAVAEAFQYVQQILKWEEFRSTEYMLMDNISDSNSDS</sequence>
<name>A0ABP0UQS0_9BRYO</name>
<evidence type="ECO:0000313" key="6">
    <source>
        <dbReference type="Proteomes" id="UP001497512"/>
    </source>
</evidence>
<evidence type="ECO:0000256" key="4">
    <source>
        <dbReference type="SAM" id="MobiDB-lite"/>
    </source>
</evidence>
<evidence type="ECO:0000256" key="1">
    <source>
        <dbReference type="ARBA" id="ARBA00022741"/>
    </source>
</evidence>
<dbReference type="PANTHER" id="PTHR10218:SF334">
    <property type="entry name" value="EXTRA-LARGE GUANINE NUCLEOTIDE-BINDING PROTEIN 3"/>
    <property type="match status" value="1"/>
</dbReference>
<organism evidence="5 6">
    <name type="scientific">Sphagnum troendelagicum</name>
    <dbReference type="NCBI Taxonomy" id="128251"/>
    <lineage>
        <taxon>Eukaryota</taxon>
        <taxon>Viridiplantae</taxon>
        <taxon>Streptophyta</taxon>
        <taxon>Embryophyta</taxon>
        <taxon>Bryophyta</taxon>
        <taxon>Sphagnophytina</taxon>
        <taxon>Sphagnopsida</taxon>
        <taxon>Sphagnales</taxon>
        <taxon>Sphagnaceae</taxon>
        <taxon>Sphagnum</taxon>
    </lineage>
</organism>
<keyword evidence="1" id="KW-0547">Nucleotide-binding</keyword>
<evidence type="ECO:0000313" key="5">
    <source>
        <dbReference type="EMBL" id="CAK9226468.1"/>
    </source>
</evidence>
<dbReference type="SMART" id="SM00275">
    <property type="entry name" value="G_alpha"/>
    <property type="match status" value="1"/>
</dbReference>
<proteinExistence type="predicted"/>
<feature type="region of interest" description="Disordered" evidence="4">
    <location>
        <begin position="1"/>
        <end position="91"/>
    </location>
</feature>
<dbReference type="Gene3D" id="3.40.50.300">
    <property type="entry name" value="P-loop containing nucleotide triphosphate hydrolases"/>
    <property type="match status" value="1"/>
</dbReference>
<keyword evidence="2" id="KW-0342">GTP-binding</keyword>
<keyword evidence="3" id="KW-0807">Transducer</keyword>
<dbReference type="PRINTS" id="PR00318">
    <property type="entry name" value="GPROTEINA"/>
</dbReference>
<feature type="region of interest" description="Disordered" evidence="4">
    <location>
        <begin position="221"/>
        <end position="272"/>
    </location>
</feature>
<keyword evidence="6" id="KW-1185">Reference proteome</keyword>
<evidence type="ECO:0000256" key="2">
    <source>
        <dbReference type="ARBA" id="ARBA00023134"/>
    </source>
</evidence>
<gene>
    <name evidence="5" type="ORF">CSSPTR1EN2_LOCUS18254</name>
</gene>
<dbReference type="PANTHER" id="PTHR10218">
    <property type="entry name" value="GTP-BINDING PROTEIN ALPHA SUBUNIT"/>
    <property type="match status" value="1"/>
</dbReference>
<dbReference type="EMBL" id="OZ019897">
    <property type="protein sequence ID" value="CAK9226468.1"/>
    <property type="molecule type" value="Genomic_DNA"/>
</dbReference>
<dbReference type="Pfam" id="PF00503">
    <property type="entry name" value="G-alpha"/>
    <property type="match status" value="1"/>
</dbReference>
<dbReference type="CDD" id="cd00066">
    <property type="entry name" value="G-alpha"/>
    <property type="match status" value="1"/>
</dbReference>
<reference evidence="5" key="1">
    <citation type="submission" date="2024-02" db="EMBL/GenBank/DDBJ databases">
        <authorList>
            <consortium name="ELIXIR-Norway"/>
            <consortium name="Elixir Norway"/>
        </authorList>
    </citation>
    <scope>NUCLEOTIDE SEQUENCE</scope>
</reference>
<dbReference type="Proteomes" id="UP001497512">
    <property type="component" value="Chromosome 5"/>
</dbReference>
<dbReference type="Gene3D" id="1.10.400.10">
    <property type="entry name" value="GI Alpha 1, domain 2-like"/>
    <property type="match status" value="1"/>
</dbReference>
<protein>
    <submittedName>
        <fullName evidence="5">Uncharacterized protein</fullName>
    </submittedName>
</protein>
<evidence type="ECO:0000256" key="3">
    <source>
        <dbReference type="ARBA" id="ARBA00023224"/>
    </source>
</evidence>